<dbReference type="PROSITE" id="PS01155">
    <property type="entry name" value="ENDONUCLEASE_III_2"/>
    <property type="match status" value="1"/>
</dbReference>
<evidence type="ECO:0000256" key="2">
    <source>
        <dbReference type="ARBA" id="ARBA00005982"/>
    </source>
</evidence>
<dbReference type="SUPFAM" id="SSF103473">
    <property type="entry name" value="MFS general substrate transporter"/>
    <property type="match status" value="1"/>
</dbReference>
<feature type="transmembrane region" description="Helical" evidence="7">
    <location>
        <begin position="501"/>
        <end position="522"/>
    </location>
</feature>
<organism evidence="8 9">
    <name type="scientific">Rehmannia glutinosa</name>
    <name type="common">Chinese foxglove</name>
    <dbReference type="NCBI Taxonomy" id="99300"/>
    <lineage>
        <taxon>Eukaryota</taxon>
        <taxon>Viridiplantae</taxon>
        <taxon>Streptophyta</taxon>
        <taxon>Embryophyta</taxon>
        <taxon>Tracheophyta</taxon>
        <taxon>Spermatophyta</taxon>
        <taxon>Magnoliopsida</taxon>
        <taxon>eudicotyledons</taxon>
        <taxon>Gunneridae</taxon>
        <taxon>Pentapetalae</taxon>
        <taxon>asterids</taxon>
        <taxon>lamiids</taxon>
        <taxon>Lamiales</taxon>
        <taxon>Orobanchaceae</taxon>
        <taxon>Rehmannieae</taxon>
        <taxon>Rehmannia</taxon>
    </lineage>
</organism>
<keyword evidence="9" id="KW-1185">Reference proteome</keyword>
<evidence type="ECO:0000256" key="6">
    <source>
        <dbReference type="ARBA" id="ARBA00044504"/>
    </source>
</evidence>
<feature type="transmembrane region" description="Helical" evidence="7">
    <location>
        <begin position="682"/>
        <end position="704"/>
    </location>
</feature>
<comment type="similarity">
    <text evidence="2">Belongs to the major facilitator superfamily. Proton-dependent oligopeptide transporter (POT/PTR) (TC 2.A.17) family.</text>
</comment>
<feature type="transmembrane region" description="Helical" evidence="7">
    <location>
        <begin position="385"/>
        <end position="403"/>
    </location>
</feature>
<protein>
    <recommendedName>
        <fullName evidence="10">Protein NRT1/ PTR FAMILY 1.2-like</fullName>
    </recommendedName>
</protein>
<dbReference type="EMBL" id="JABTTQ020000228">
    <property type="protein sequence ID" value="KAK6140929.1"/>
    <property type="molecule type" value="Genomic_DNA"/>
</dbReference>
<gene>
    <name evidence="8" type="ORF">DH2020_025322</name>
</gene>
<feature type="transmembrane region" description="Helical" evidence="7">
    <location>
        <begin position="853"/>
        <end position="871"/>
    </location>
</feature>
<dbReference type="InterPro" id="IPR000109">
    <property type="entry name" value="POT_fam"/>
</dbReference>
<evidence type="ECO:0008006" key="10">
    <source>
        <dbReference type="Google" id="ProtNLM"/>
    </source>
</evidence>
<comment type="caution">
    <text evidence="8">The sequence shown here is derived from an EMBL/GenBank/DDBJ whole genome shotgun (WGS) entry which is preliminary data.</text>
</comment>
<dbReference type="Gene3D" id="1.20.1250.20">
    <property type="entry name" value="MFS general substrate transporter like domains"/>
    <property type="match status" value="2"/>
</dbReference>
<keyword evidence="3 7" id="KW-0812">Transmembrane</keyword>
<feature type="transmembrane region" description="Helical" evidence="7">
    <location>
        <begin position="453"/>
        <end position="473"/>
    </location>
</feature>
<keyword evidence="4 7" id="KW-1133">Transmembrane helix</keyword>
<evidence type="ECO:0000313" key="8">
    <source>
        <dbReference type="EMBL" id="KAK6140929.1"/>
    </source>
</evidence>
<dbReference type="PANTHER" id="PTHR11654">
    <property type="entry name" value="OLIGOPEPTIDE TRANSPORTER-RELATED"/>
    <property type="match status" value="1"/>
</dbReference>
<dbReference type="Pfam" id="PF00854">
    <property type="entry name" value="PTR2"/>
    <property type="match status" value="2"/>
</dbReference>
<evidence type="ECO:0000256" key="1">
    <source>
        <dbReference type="ARBA" id="ARBA00004141"/>
    </source>
</evidence>
<name>A0ABR0W4D3_REHGL</name>
<comment type="subcellular location">
    <subcellularLocation>
        <location evidence="1">Membrane</location>
        <topology evidence="1">Multi-pass membrane protein</topology>
    </subcellularLocation>
</comment>
<evidence type="ECO:0000256" key="5">
    <source>
        <dbReference type="ARBA" id="ARBA00023136"/>
    </source>
</evidence>
<feature type="transmembrane region" description="Helical" evidence="7">
    <location>
        <begin position="528"/>
        <end position="549"/>
    </location>
</feature>
<feature type="transmembrane region" description="Helical" evidence="7">
    <location>
        <begin position="724"/>
        <end position="745"/>
    </location>
</feature>
<dbReference type="InterPro" id="IPR004036">
    <property type="entry name" value="Endonuclease-III-like_CS2"/>
</dbReference>
<feature type="transmembrane region" description="Helical" evidence="7">
    <location>
        <begin position="410"/>
        <end position="433"/>
    </location>
</feature>
<evidence type="ECO:0000313" key="9">
    <source>
        <dbReference type="Proteomes" id="UP001318860"/>
    </source>
</evidence>
<dbReference type="InterPro" id="IPR036259">
    <property type="entry name" value="MFS_trans_sf"/>
</dbReference>
<keyword evidence="5 7" id="KW-0472">Membrane</keyword>
<comment type="similarity">
    <text evidence="6">Belongs to the major facilitator superfamily. Phosphate:H(+) symporter (TC 2.A.1.9) family.</text>
</comment>
<evidence type="ECO:0000256" key="4">
    <source>
        <dbReference type="ARBA" id="ARBA00022989"/>
    </source>
</evidence>
<dbReference type="CDD" id="cd17416">
    <property type="entry name" value="MFS_NPF1_2"/>
    <property type="match status" value="1"/>
</dbReference>
<dbReference type="Proteomes" id="UP001318860">
    <property type="component" value="Unassembled WGS sequence"/>
</dbReference>
<accession>A0ABR0W4D3</accession>
<feature type="transmembrane region" description="Helical" evidence="7">
    <location>
        <begin position="174"/>
        <end position="195"/>
    </location>
</feature>
<sequence length="892" mass="99168">MMLLLGDLAATKMSRHGFCWRAGGITSSSLAFGANQLENGYFQRKPGVKESYFSWFLNKACIVKDSQKDLSPDGKATNPWSLCSVDQVEELKSLLKVVPIWSTGMIMSVNISQNSFPVLQASSMDRHITSGFSIPAASFSMFAVISIIIWIAHYDRVFLPLASRVMRRPVQISTQTRMGIGIFLSFLAMMVTSFVESIRRDLASKQGYLDYPQATVQMSAMWLVPQYCLIGIAEASNVIAQNEFYFSEFPRSMSSLASTLSGIGMSMANLVASLVLNSVGTMSEAGGHESWISSNINKGHYDYYYLVLAGLKVKMENNCLDGKKTMVEEEPLLEKTNKKGGFRTLPFIIANEAFEKMATYGLMPNMILYLMKQYHMEMTTASNVLFFWSATTNFMPLVGAIISDSYLDRFYTIGIGSVICLMGMILLWLTTIIPQARPPPCDPSIDICSSATIFQFTFLCASLGLISIGAGGIRSSSLAFGANQLENGDFQRKPGVKESYFSWYYASYTFSLLIALTCVVYIQDKMGWGVGFAVPAVLMLFSAVSFYLASPFYIKVKSKTNLVTGLAQVVVASYRNRHLKLSDDAHTVYHYKSGSVLVFPSRKLRFLNKACIVKDPQKDLSPDGRATNPWSLCTVDQVEELKSLLKVVPIWSTGMIMSVNISQKSFPVLQASSVDRRITPNLTIPAASFNTFTVISVITWITLYDRVFLPLASRVMKRPAHISTQTRMGIGIFLSFLAMLVTSFVESIRRGLASKEGYIDYPQATLQMSALWLVPQYCLTGFAEASNSIAQIEFYFTEFPRSMSSIASTLQDIGMSLANFVASLILNSVDRISKEGGHESWISSNINKGHYDYYYLVLAGLSMANLIYFIVCSKAYGPLREERNLAEEEDEL</sequence>
<proteinExistence type="inferred from homology"/>
<evidence type="ECO:0000256" key="3">
    <source>
        <dbReference type="ARBA" id="ARBA00022692"/>
    </source>
</evidence>
<feature type="transmembrane region" description="Helical" evidence="7">
    <location>
        <begin position="132"/>
        <end position="154"/>
    </location>
</feature>
<evidence type="ECO:0000256" key="7">
    <source>
        <dbReference type="SAM" id="Phobius"/>
    </source>
</evidence>
<reference evidence="8 9" key="1">
    <citation type="journal article" date="2021" name="Comput. Struct. Biotechnol. J.">
        <title>De novo genome assembly of the potent medicinal plant Rehmannia glutinosa using nanopore technology.</title>
        <authorList>
            <person name="Ma L."/>
            <person name="Dong C."/>
            <person name="Song C."/>
            <person name="Wang X."/>
            <person name="Zheng X."/>
            <person name="Niu Y."/>
            <person name="Chen S."/>
            <person name="Feng W."/>
        </authorList>
    </citation>
    <scope>NUCLEOTIDE SEQUENCE [LARGE SCALE GENOMIC DNA]</scope>
    <source>
        <strain evidence="8">DH-2019</strain>
    </source>
</reference>